<accession>A0A2N7UC07</accession>
<sequence length="303" mass="33426">MTDSLLDNAFSVIARRVISEGALLSHWELTGGVSAQVHALEISCPPIDHKRVVVRRHGSAAWKPLPGDVTTTEYQLLSTLHKAGLPVPEPLLLDTSRELLPSPFFVMAMVDGTTTISKQNLQSALCQIANFLAHIHRLDLGSLDLPLLQQREDPIQGALDYLPGDSQWDSIREVVSRYTMRSADESLLHGDYWPGNILWDGRELAAVIDWEDAAIGSSISDLAMCRAELDVQFGDRAVQSFTKSYLAAHPIDVSDLPLWEVYVGSAALATLHDWGLPPAIESVRRERTSLFVARAVHDLVHSQ</sequence>
<comment type="caution">
    <text evidence="2">The sequence shown here is derived from an EMBL/GenBank/DDBJ whole genome shotgun (WGS) entry which is preliminary data.</text>
</comment>
<dbReference type="Pfam" id="PF01636">
    <property type="entry name" value="APH"/>
    <property type="match status" value="1"/>
</dbReference>
<evidence type="ECO:0000313" key="3">
    <source>
        <dbReference type="Proteomes" id="UP000235803"/>
    </source>
</evidence>
<evidence type="ECO:0000313" key="2">
    <source>
        <dbReference type="EMBL" id="PMR77935.1"/>
    </source>
</evidence>
<dbReference type="PANTHER" id="PTHR21310">
    <property type="entry name" value="AMINOGLYCOSIDE PHOSPHOTRANSFERASE-RELATED-RELATED"/>
    <property type="match status" value="1"/>
</dbReference>
<name>A0A2N7UC07_9GAMM</name>
<dbReference type="AlphaFoldDB" id="A0A2N7UC07"/>
<proteinExistence type="predicted"/>
<dbReference type="GO" id="GO:0016740">
    <property type="term" value="F:transferase activity"/>
    <property type="evidence" value="ECO:0007669"/>
    <property type="project" value="UniProtKB-KW"/>
</dbReference>
<dbReference type="RefSeq" id="WP_102651573.1">
    <property type="nucleotide sequence ID" value="NZ_PNRF01000002.1"/>
</dbReference>
<reference evidence="2 3" key="1">
    <citation type="submission" date="2018-01" db="EMBL/GenBank/DDBJ databases">
        <title>Halomonas endophytica sp. nov., isolated from storage liquid in the stems of Populus euphratica.</title>
        <authorList>
            <person name="Chen C."/>
        </authorList>
    </citation>
    <scope>NUCLEOTIDE SEQUENCE [LARGE SCALE GENOMIC DNA]</scope>
    <source>
        <strain evidence="2 3">MC28</strain>
    </source>
</reference>
<dbReference type="InterPro" id="IPR051678">
    <property type="entry name" value="AGP_Transferase"/>
</dbReference>
<dbReference type="InterPro" id="IPR002575">
    <property type="entry name" value="Aminoglycoside_PTrfase"/>
</dbReference>
<dbReference type="Proteomes" id="UP000235803">
    <property type="component" value="Unassembled WGS sequence"/>
</dbReference>
<keyword evidence="2" id="KW-0808">Transferase</keyword>
<evidence type="ECO:0000259" key="1">
    <source>
        <dbReference type="Pfam" id="PF01636"/>
    </source>
</evidence>
<feature type="domain" description="Aminoglycoside phosphotransferase" evidence="1">
    <location>
        <begin position="50"/>
        <end position="247"/>
    </location>
</feature>
<dbReference type="Gene3D" id="3.90.1200.10">
    <property type="match status" value="1"/>
</dbReference>
<dbReference type="OrthoDB" id="179763at2"/>
<dbReference type="InterPro" id="IPR011009">
    <property type="entry name" value="Kinase-like_dom_sf"/>
</dbReference>
<dbReference type="EMBL" id="PNRF01000002">
    <property type="protein sequence ID" value="PMR77935.1"/>
    <property type="molecule type" value="Genomic_DNA"/>
</dbReference>
<protein>
    <submittedName>
        <fullName evidence="2">Phosphotransferase family protein</fullName>
    </submittedName>
</protein>
<gene>
    <name evidence="2" type="ORF">C1H69_01100</name>
</gene>
<organism evidence="2 3">
    <name type="scientific">Billgrantia endophytica</name>
    <dbReference type="NCBI Taxonomy" id="2033802"/>
    <lineage>
        <taxon>Bacteria</taxon>
        <taxon>Pseudomonadati</taxon>
        <taxon>Pseudomonadota</taxon>
        <taxon>Gammaproteobacteria</taxon>
        <taxon>Oceanospirillales</taxon>
        <taxon>Halomonadaceae</taxon>
        <taxon>Billgrantia</taxon>
    </lineage>
</organism>
<dbReference type="SUPFAM" id="SSF56112">
    <property type="entry name" value="Protein kinase-like (PK-like)"/>
    <property type="match status" value="1"/>
</dbReference>
<keyword evidence="3" id="KW-1185">Reference proteome</keyword>
<dbReference type="Gene3D" id="3.30.200.20">
    <property type="entry name" value="Phosphorylase Kinase, domain 1"/>
    <property type="match status" value="1"/>
</dbReference>